<protein>
    <recommendedName>
        <fullName evidence="4">GGDEF domain-containing protein</fullName>
    </recommendedName>
</protein>
<keyword evidence="3" id="KW-1185">Reference proteome</keyword>
<dbReference type="RefSeq" id="WP_128810741.1">
    <property type="nucleotide sequence ID" value="NZ_CP032093.1"/>
</dbReference>
<keyword evidence="1" id="KW-0812">Transmembrane</keyword>
<name>A0ABN5PEC7_9VIBR</name>
<proteinExistence type="predicted"/>
<organism evidence="2 3">
    <name type="scientific">Vibrio alfacsensis</name>
    <dbReference type="NCBI Taxonomy" id="1074311"/>
    <lineage>
        <taxon>Bacteria</taxon>
        <taxon>Pseudomonadati</taxon>
        <taxon>Pseudomonadota</taxon>
        <taxon>Gammaproteobacteria</taxon>
        <taxon>Vibrionales</taxon>
        <taxon>Vibrionaceae</taxon>
        <taxon>Vibrio</taxon>
    </lineage>
</organism>
<sequence>MKSKWQGLDGHILDTARIAMVVILVFSILNVAHFYMALKIFQENIADAALQRTTNYISRILKDVNNTYTCLSKTLAEIYEYKLQGPYNIDAILLDLKNKKEQLFVHTIGLVDIRDNLYLDSFGRVLSIDTTSERDQWVQEFIDQPEDSRYHFYDPDQSEYEALYSFYYDHKLKIILVKPSVFLA</sequence>
<gene>
    <name evidence="2" type="ORF">D1115_06365</name>
</gene>
<evidence type="ECO:0008006" key="4">
    <source>
        <dbReference type="Google" id="ProtNLM"/>
    </source>
</evidence>
<keyword evidence="1" id="KW-1133">Transmembrane helix</keyword>
<evidence type="ECO:0000313" key="3">
    <source>
        <dbReference type="Proteomes" id="UP000262832"/>
    </source>
</evidence>
<accession>A0ABN5PEC7</accession>
<keyword evidence="1" id="KW-0472">Membrane</keyword>
<dbReference type="Proteomes" id="UP000262832">
    <property type="component" value="Chromosome I"/>
</dbReference>
<dbReference type="EMBL" id="CP032093">
    <property type="protein sequence ID" value="AXY00906.1"/>
    <property type="molecule type" value="Genomic_DNA"/>
</dbReference>
<evidence type="ECO:0000256" key="1">
    <source>
        <dbReference type="SAM" id="Phobius"/>
    </source>
</evidence>
<evidence type="ECO:0000313" key="2">
    <source>
        <dbReference type="EMBL" id="AXY00906.1"/>
    </source>
</evidence>
<reference evidence="2 3" key="1">
    <citation type="submission" date="2018-08" db="EMBL/GenBank/DDBJ databases">
        <title>Genomic taxonomy of the Vibrionaceae family.</title>
        <authorList>
            <person name="Gomez-Gil B."/>
            <person name="Tanaka M."/>
            <person name="Sawabe T."/>
            <person name="Enciso-Ibarra K."/>
        </authorList>
    </citation>
    <scope>NUCLEOTIDE SEQUENCE [LARGE SCALE GENOMIC DNA]</scope>
    <source>
        <strain evidence="2 3">CAIM 1831</strain>
    </source>
</reference>
<feature type="transmembrane region" description="Helical" evidence="1">
    <location>
        <begin position="18"/>
        <end position="38"/>
    </location>
</feature>